<dbReference type="Proteomes" id="UP000240653">
    <property type="component" value="Unassembled WGS sequence"/>
</dbReference>
<feature type="transmembrane region" description="Helical" evidence="1">
    <location>
        <begin position="348"/>
        <end position="369"/>
    </location>
</feature>
<comment type="caution">
    <text evidence="2">The sequence shown here is derived from an EMBL/GenBank/DDBJ whole genome shotgun (WGS) entry which is preliminary data.</text>
</comment>
<feature type="transmembrane region" description="Helical" evidence="1">
    <location>
        <begin position="227"/>
        <end position="247"/>
    </location>
</feature>
<evidence type="ECO:0000313" key="3">
    <source>
        <dbReference type="Proteomes" id="UP000240653"/>
    </source>
</evidence>
<evidence type="ECO:0000256" key="1">
    <source>
        <dbReference type="SAM" id="Phobius"/>
    </source>
</evidence>
<feature type="transmembrane region" description="Helical" evidence="1">
    <location>
        <begin position="259"/>
        <end position="288"/>
    </location>
</feature>
<protein>
    <recommendedName>
        <fullName evidence="4">Glycosyltransferase RgtA/B/C/D-like domain-containing protein</fullName>
    </recommendedName>
</protein>
<feature type="transmembrane region" description="Helical" evidence="1">
    <location>
        <begin position="67"/>
        <end position="88"/>
    </location>
</feature>
<feature type="transmembrane region" description="Helical" evidence="1">
    <location>
        <begin position="119"/>
        <end position="138"/>
    </location>
</feature>
<name>A0A2P7RU79_9HYPH</name>
<feature type="transmembrane region" description="Helical" evidence="1">
    <location>
        <begin position="193"/>
        <end position="215"/>
    </location>
</feature>
<keyword evidence="1" id="KW-0812">Transmembrane</keyword>
<sequence>MKILSLASLVAAMGLWWMILPAIDPDRMTDLGLVSILPLQFYGAMALLAAGFALALSSRSTVGLLPVLHIVGLVSILHATPALVYGTLRYSWAWKHLGIVDYIQRHGAVDRIADYLSVYHNWPTLFLVTAWLCNLLGLNSLDLSYIVRFTPVVLNLGFVATLILIYRHLCGDSKQVMTAAWIFVVGNWVGQDYFSPQGVTFLFYLLLLALFLGPLRRDTGIAVPERLGIVTRVWASAVGAPSMWQYYHTTGDKALATVTALILIAAIVSTHQLTPLLVILATGGLALIGRLSPGFLLFAIIGELAWTLYFAAPFVATHLISEIAQLGEIAGAVGQMADTSIMSPDRVWVVWVGRTLSATIVVAAAIGGLRRLARGYRDGTAIVLSLVPFPLVIIPYGGEILFRAYLFALPMLAFFAASMLFPRRDAGRAIASCFLAVLAFLGAIAFLFANNGKDREYWFAPDEIETAHWLYSTAPAGSLLIEGARSYPSQFLNYENFTYVPISEEDADERAGILADPVGVLERWLNDDTKQDAYFIITRSQKAYLEAQGIVPVGSLAEIEKKLLASPHFMLAKASPNALVFKLNQHLR</sequence>
<evidence type="ECO:0008006" key="4">
    <source>
        <dbReference type="Google" id="ProtNLM"/>
    </source>
</evidence>
<feature type="transmembrane region" description="Helical" evidence="1">
    <location>
        <begin position="145"/>
        <end position="166"/>
    </location>
</feature>
<reference evidence="2 3" key="1">
    <citation type="submission" date="2018-03" db="EMBL/GenBank/DDBJ databases">
        <title>The draft genome of Mesorhizobium soli JCM 19897.</title>
        <authorList>
            <person name="Li L."/>
            <person name="Liu L."/>
            <person name="Liang L."/>
            <person name="Wang T."/>
            <person name="Zhang X."/>
        </authorList>
    </citation>
    <scope>NUCLEOTIDE SEQUENCE [LARGE SCALE GENOMIC DNA]</scope>
    <source>
        <strain evidence="2 3">JCM 19897</strain>
    </source>
</reference>
<feature type="transmembrane region" description="Helical" evidence="1">
    <location>
        <begin position="295"/>
        <end position="316"/>
    </location>
</feature>
<gene>
    <name evidence="2" type="ORF">C7I85_27830</name>
</gene>
<accession>A0A2P7RU79</accession>
<dbReference type="RefSeq" id="WP_106727251.1">
    <property type="nucleotide sequence ID" value="NZ_PXYL01000028.1"/>
</dbReference>
<feature type="transmembrane region" description="Helical" evidence="1">
    <location>
        <begin position="429"/>
        <end position="449"/>
    </location>
</feature>
<dbReference type="OrthoDB" id="139907at2"/>
<keyword evidence="1" id="KW-1133">Transmembrane helix</keyword>
<proteinExistence type="predicted"/>
<feature type="transmembrane region" description="Helical" evidence="1">
    <location>
        <begin position="381"/>
        <end position="398"/>
    </location>
</feature>
<evidence type="ECO:0000313" key="2">
    <source>
        <dbReference type="EMBL" id="PSJ53781.1"/>
    </source>
</evidence>
<organism evidence="2 3">
    <name type="scientific">Pseudaminobacter soli</name>
    <name type="common">ex Li et al. 2025</name>
    <dbReference type="NCBI Taxonomy" id="1295366"/>
    <lineage>
        <taxon>Bacteria</taxon>
        <taxon>Pseudomonadati</taxon>
        <taxon>Pseudomonadota</taxon>
        <taxon>Alphaproteobacteria</taxon>
        <taxon>Hyphomicrobiales</taxon>
        <taxon>Phyllobacteriaceae</taxon>
        <taxon>Pseudaminobacter</taxon>
    </lineage>
</organism>
<dbReference type="AlphaFoldDB" id="A0A2P7RU79"/>
<keyword evidence="3" id="KW-1185">Reference proteome</keyword>
<keyword evidence="1" id="KW-0472">Membrane</keyword>
<dbReference type="EMBL" id="PXYL01000028">
    <property type="protein sequence ID" value="PSJ53781.1"/>
    <property type="molecule type" value="Genomic_DNA"/>
</dbReference>
<feature type="transmembrane region" description="Helical" evidence="1">
    <location>
        <begin position="31"/>
        <end position="55"/>
    </location>
</feature>